<dbReference type="Proteomes" id="UP000755551">
    <property type="component" value="Unassembled WGS sequence"/>
</dbReference>
<evidence type="ECO:0000256" key="1">
    <source>
        <dbReference type="SAM" id="MobiDB-lite"/>
    </source>
</evidence>
<accession>A0ABS6MB78</accession>
<name>A0ABS6MB78_9GAMM</name>
<feature type="region of interest" description="Disordered" evidence="1">
    <location>
        <begin position="1"/>
        <end position="49"/>
    </location>
</feature>
<sequence>MKFMQHHGRTPLVMDEQAMSHTRDAHGGGSSQAAHEAMEQVEAAAADGE</sequence>
<proteinExistence type="predicted"/>
<protein>
    <submittedName>
        <fullName evidence="2">Uncharacterized protein</fullName>
    </submittedName>
</protein>
<keyword evidence="3" id="KW-1185">Reference proteome</keyword>
<dbReference type="RefSeq" id="WP_217334944.1">
    <property type="nucleotide sequence ID" value="NZ_JAHQZT010000009.1"/>
</dbReference>
<gene>
    <name evidence="2" type="ORF">KTN04_09290</name>
</gene>
<evidence type="ECO:0000313" key="2">
    <source>
        <dbReference type="EMBL" id="MBV0933530.1"/>
    </source>
</evidence>
<evidence type="ECO:0000313" key="3">
    <source>
        <dbReference type="Proteomes" id="UP000755551"/>
    </source>
</evidence>
<comment type="caution">
    <text evidence="2">The sequence shown here is derived from an EMBL/GenBank/DDBJ whole genome shotgun (WGS) entry which is preliminary data.</text>
</comment>
<dbReference type="EMBL" id="JAHQZT010000009">
    <property type="protein sequence ID" value="MBV0933530.1"/>
    <property type="molecule type" value="Genomic_DNA"/>
</dbReference>
<organism evidence="2 3">
    <name type="scientific">Marinobacterium weihaiense</name>
    <dbReference type="NCBI Taxonomy" id="2851016"/>
    <lineage>
        <taxon>Bacteria</taxon>
        <taxon>Pseudomonadati</taxon>
        <taxon>Pseudomonadota</taxon>
        <taxon>Gammaproteobacteria</taxon>
        <taxon>Oceanospirillales</taxon>
        <taxon>Oceanospirillaceae</taxon>
        <taxon>Marinobacterium</taxon>
    </lineage>
</organism>
<reference evidence="2 3" key="1">
    <citation type="submission" date="2021-06" db="EMBL/GenBank/DDBJ databases">
        <title>Bacterium isolated from marine sediment.</title>
        <authorList>
            <person name="Zhu K.-L."/>
            <person name="Du Z.-J."/>
            <person name="Liang Q.-Y."/>
        </authorList>
    </citation>
    <scope>NUCLEOTIDE SEQUENCE [LARGE SCALE GENOMIC DNA]</scope>
    <source>
        <strain evidence="2 3">A346</strain>
    </source>
</reference>